<gene>
    <name evidence="3" type="ORF">UFOPK1392_02487</name>
    <name evidence="4" type="ORF">UFOPK3733_01209</name>
</gene>
<dbReference type="GO" id="GO:0003697">
    <property type="term" value="F:single-stranded DNA binding"/>
    <property type="evidence" value="ECO:0007669"/>
    <property type="project" value="InterPro"/>
</dbReference>
<dbReference type="PROSITE" id="PS50935">
    <property type="entry name" value="SSB"/>
    <property type="match status" value="1"/>
</dbReference>
<name>A0A6J7J959_9ZZZZ</name>
<accession>A0A6J7J959</accession>
<dbReference type="Gene3D" id="2.40.50.140">
    <property type="entry name" value="Nucleic acid-binding proteins"/>
    <property type="match status" value="1"/>
</dbReference>
<keyword evidence="1" id="KW-0238">DNA-binding</keyword>
<dbReference type="EMBL" id="CAEMXZ010000201">
    <property type="protein sequence ID" value="CAB4324711.1"/>
    <property type="molecule type" value="Genomic_DNA"/>
</dbReference>
<dbReference type="GO" id="GO:0006260">
    <property type="term" value="P:DNA replication"/>
    <property type="evidence" value="ECO:0007669"/>
    <property type="project" value="InterPro"/>
</dbReference>
<dbReference type="InterPro" id="IPR012340">
    <property type="entry name" value="NA-bd_OB-fold"/>
</dbReference>
<proteinExistence type="inferred from homology"/>
<evidence type="ECO:0000313" key="3">
    <source>
        <dbReference type="EMBL" id="CAB4324711.1"/>
    </source>
</evidence>
<dbReference type="EMBL" id="CAFBNC010000057">
    <property type="protein sequence ID" value="CAB4939670.1"/>
    <property type="molecule type" value="Genomic_DNA"/>
</dbReference>
<evidence type="ECO:0000256" key="1">
    <source>
        <dbReference type="ARBA" id="ARBA00023125"/>
    </source>
</evidence>
<reference evidence="4" key="1">
    <citation type="submission" date="2020-05" db="EMBL/GenBank/DDBJ databases">
        <authorList>
            <person name="Chiriac C."/>
            <person name="Salcher M."/>
            <person name="Ghai R."/>
            <person name="Kavagutti S V."/>
        </authorList>
    </citation>
    <scope>NUCLEOTIDE SEQUENCE</scope>
</reference>
<evidence type="ECO:0000256" key="2">
    <source>
        <dbReference type="SAM" id="MobiDB-lite"/>
    </source>
</evidence>
<organism evidence="4">
    <name type="scientific">freshwater metagenome</name>
    <dbReference type="NCBI Taxonomy" id="449393"/>
    <lineage>
        <taxon>unclassified sequences</taxon>
        <taxon>metagenomes</taxon>
        <taxon>ecological metagenomes</taxon>
    </lineage>
</organism>
<dbReference type="PANTHER" id="PTHR10302">
    <property type="entry name" value="SINGLE-STRANDED DNA-BINDING PROTEIN"/>
    <property type="match status" value="1"/>
</dbReference>
<dbReference type="Pfam" id="PF00436">
    <property type="entry name" value="SSB"/>
    <property type="match status" value="1"/>
</dbReference>
<feature type="region of interest" description="Disordered" evidence="2">
    <location>
        <begin position="120"/>
        <end position="153"/>
    </location>
</feature>
<dbReference type="CDD" id="cd04496">
    <property type="entry name" value="SSB_OBF"/>
    <property type="match status" value="1"/>
</dbReference>
<dbReference type="NCBIfam" id="TIGR00621">
    <property type="entry name" value="ssb"/>
    <property type="match status" value="1"/>
</dbReference>
<sequence>MANGNNVTVVGNCTRDPELRFTAGGQAVASFGLAVNRRWQNRQTNEWEEAVSFFDVTCWAQLAENVAESITKGSRIIVSGRLDQRSWETQDGDKRSKIEIVADEIGPSLTYATAQVVRNERREGFDGGSGGASAPRAPQNSAPAGYDMDEEPF</sequence>
<dbReference type="GO" id="GO:0009295">
    <property type="term" value="C:nucleoid"/>
    <property type="evidence" value="ECO:0007669"/>
    <property type="project" value="TreeGrafter"/>
</dbReference>
<dbReference type="InterPro" id="IPR000424">
    <property type="entry name" value="Primosome_PriB/ssb"/>
</dbReference>
<dbReference type="PANTHER" id="PTHR10302:SF27">
    <property type="entry name" value="SINGLE-STRANDED DNA-BINDING PROTEIN"/>
    <property type="match status" value="1"/>
</dbReference>
<dbReference type="AlphaFoldDB" id="A0A6J7J959"/>
<evidence type="ECO:0000313" key="4">
    <source>
        <dbReference type="EMBL" id="CAB4939670.1"/>
    </source>
</evidence>
<protein>
    <submittedName>
        <fullName evidence="4">Unannotated protein</fullName>
    </submittedName>
</protein>
<dbReference type="HAMAP" id="MF_00984">
    <property type="entry name" value="SSB"/>
    <property type="match status" value="1"/>
</dbReference>
<dbReference type="InterPro" id="IPR011344">
    <property type="entry name" value="ssDNA-bd"/>
</dbReference>
<dbReference type="SUPFAM" id="SSF50249">
    <property type="entry name" value="Nucleic acid-binding proteins"/>
    <property type="match status" value="1"/>
</dbReference>